<organism evidence="7 9">
    <name type="scientific">Chryseobacterium shandongense</name>
    <dbReference type="NCBI Taxonomy" id="1493872"/>
    <lineage>
        <taxon>Bacteria</taxon>
        <taxon>Pseudomonadati</taxon>
        <taxon>Bacteroidota</taxon>
        <taxon>Flavobacteriia</taxon>
        <taxon>Flavobacteriales</taxon>
        <taxon>Weeksellaceae</taxon>
        <taxon>Chryseobacterium group</taxon>
        <taxon>Chryseobacterium</taxon>
    </lineage>
</organism>
<keyword evidence="5" id="KW-0472">Membrane</keyword>
<feature type="domain" description="HTH araC/xylS-type" evidence="6">
    <location>
        <begin position="453"/>
        <end position="573"/>
    </location>
</feature>
<keyword evidence="5" id="KW-0812">Transmembrane</keyword>
<keyword evidence="5" id="KW-1133">Transmembrane helix</keyword>
<feature type="repeat" description="TPR" evidence="4">
    <location>
        <begin position="107"/>
        <end position="140"/>
    </location>
</feature>
<evidence type="ECO:0000256" key="5">
    <source>
        <dbReference type="SAM" id="Phobius"/>
    </source>
</evidence>
<dbReference type="Gene3D" id="1.10.10.60">
    <property type="entry name" value="Homeodomain-like"/>
    <property type="match status" value="2"/>
</dbReference>
<protein>
    <submittedName>
        <fullName evidence="7">Helix-turn-helix domain-containing protein</fullName>
    </submittedName>
</protein>
<name>A0AAD0YHX3_9FLAO</name>
<dbReference type="RefSeq" id="WP_123854342.1">
    <property type="nucleotide sequence ID" value="NZ_CP033912.1"/>
</dbReference>
<dbReference type="PROSITE" id="PS01124">
    <property type="entry name" value="HTH_ARAC_FAMILY_2"/>
    <property type="match status" value="1"/>
</dbReference>
<evidence type="ECO:0000256" key="2">
    <source>
        <dbReference type="ARBA" id="ARBA00023125"/>
    </source>
</evidence>
<dbReference type="InterPro" id="IPR018060">
    <property type="entry name" value="HTH_AraC"/>
</dbReference>
<dbReference type="Pfam" id="PF12833">
    <property type="entry name" value="HTH_18"/>
    <property type="match status" value="1"/>
</dbReference>
<dbReference type="Proteomes" id="UP000274073">
    <property type="component" value="Chromosome"/>
</dbReference>
<keyword evidence="10" id="KW-1185">Reference proteome</keyword>
<evidence type="ECO:0000313" key="10">
    <source>
        <dbReference type="Proteomes" id="UP000281741"/>
    </source>
</evidence>
<dbReference type="SMART" id="SM00028">
    <property type="entry name" value="TPR"/>
    <property type="match status" value="1"/>
</dbReference>
<evidence type="ECO:0000313" key="7">
    <source>
        <dbReference type="EMBL" id="AZA86941.1"/>
    </source>
</evidence>
<dbReference type="SUPFAM" id="SSF46689">
    <property type="entry name" value="Homeodomain-like"/>
    <property type="match status" value="1"/>
</dbReference>
<reference evidence="9 10" key="1">
    <citation type="submission" date="2018-11" db="EMBL/GenBank/DDBJ databases">
        <title>Proposal to divide the Flavobacteriaceae and reorganize its genera based on Amino Acid Identity values calculated from whole genome sequences.</title>
        <authorList>
            <person name="Nicholson A.C."/>
            <person name="Gulvik C.A."/>
            <person name="Whitney A.M."/>
            <person name="Humrighouse B.W."/>
            <person name="Bell M."/>
            <person name="Holmes B."/>
            <person name="Steigerwalt A.G."/>
            <person name="Villarma A."/>
            <person name="Sheth M."/>
            <person name="Batra D."/>
            <person name="Pryor J."/>
            <person name="Bernardet J.-F."/>
            <person name="Hugo C."/>
            <person name="Kampfer P."/>
            <person name="Newman J."/>
            <person name="McQuiston J.R."/>
        </authorList>
    </citation>
    <scope>NUCLEOTIDE SEQUENCE [LARGE SCALE GENOMIC DNA]</scope>
    <source>
        <strain evidence="7 9">G0207</strain>
        <strain evidence="8 10">H5143</strain>
    </source>
</reference>
<keyword evidence="4" id="KW-0802">TPR repeat</keyword>
<dbReference type="GO" id="GO:0043565">
    <property type="term" value="F:sequence-specific DNA binding"/>
    <property type="evidence" value="ECO:0007669"/>
    <property type="project" value="InterPro"/>
</dbReference>
<gene>
    <name evidence="7" type="ORF">EG349_09180</name>
    <name evidence="8" type="ORF">EG353_07255</name>
</gene>
<dbReference type="Proteomes" id="UP000281741">
    <property type="component" value="Chromosome"/>
</dbReference>
<evidence type="ECO:0000256" key="3">
    <source>
        <dbReference type="ARBA" id="ARBA00023163"/>
    </source>
</evidence>
<dbReference type="PANTHER" id="PTHR43280">
    <property type="entry name" value="ARAC-FAMILY TRANSCRIPTIONAL REGULATOR"/>
    <property type="match status" value="1"/>
</dbReference>
<accession>A0AAD0YHX3</accession>
<evidence type="ECO:0000313" key="8">
    <source>
        <dbReference type="EMBL" id="AZA95367.1"/>
    </source>
</evidence>
<dbReference type="SMART" id="SM00342">
    <property type="entry name" value="HTH_ARAC"/>
    <property type="match status" value="1"/>
</dbReference>
<proteinExistence type="predicted"/>
<evidence type="ECO:0000259" key="6">
    <source>
        <dbReference type="PROSITE" id="PS01124"/>
    </source>
</evidence>
<dbReference type="Gene3D" id="1.25.40.10">
    <property type="entry name" value="Tetratricopeptide repeat domain"/>
    <property type="match status" value="1"/>
</dbReference>
<dbReference type="PROSITE" id="PS50005">
    <property type="entry name" value="TPR"/>
    <property type="match status" value="1"/>
</dbReference>
<dbReference type="SUPFAM" id="SSF48452">
    <property type="entry name" value="TPR-like"/>
    <property type="match status" value="1"/>
</dbReference>
<dbReference type="InterPro" id="IPR009057">
    <property type="entry name" value="Homeodomain-like_sf"/>
</dbReference>
<dbReference type="GO" id="GO:0003700">
    <property type="term" value="F:DNA-binding transcription factor activity"/>
    <property type="evidence" value="ECO:0007669"/>
    <property type="project" value="InterPro"/>
</dbReference>
<dbReference type="InterPro" id="IPR019734">
    <property type="entry name" value="TPR_rpt"/>
</dbReference>
<keyword evidence="1" id="KW-0805">Transcription regulation</keyword>
<evidence type="ECO:0000256" key="1">
    <source>
        <dbReference type="ARBA" id="ARBA00023015"/>
    </source>
</evidence>
<keyword evidence="2" id="KW-0238">DNA-binding</keyword>
<evidence type="ECO:0000313" key="9">
    <source>
        <dbReference type="Proteomes" id="UP000274073"/>
    </source>
</evidence>
<evidence type="ECO:0000256" key="4">
    <source>
        <dbReference type="PROSITE-ProRule" id="PRU00339"/>
    </source>
</evidence>
<feature type="transmembrane region" description="Helical" evidence="5">
    <location>
        <begin position="379"/>
        <end position="399"/>
    </location>
</feature>
<sequence>MYKIILFIFPFFSILCFSQSTKDFKIPESLKNRTFDQLEKSYSTEFRVDNKSLLYANTFIAKAKKEKNVIKQIDGYFLLFTKSKKNIHYVDSIKNVIKKGNTVDNLSHGYYKMGHIYYNSNKYDQALSSYLQALTYAKTNDNKKSIILIKNAIGDIKSRTNDYEESLKIFKENYDYIKKEETKDPNNYLSFLYSLTVAYNGVGKYDSAYVYANLGKSKCLVYNKKYYYKAFDLASHIIEYHLKYNEKSVKGLKKNIDYFKKHDSTNLGITYMYLSMNFQKLNNRREYFYYFNKMDSIQKRIKFIRPELIGLYKNSLNFYEKEGNKEKQLYLIDRLITLNDTIYKSNYEFSKEIHKKFDTPELLEQKQKLISNLDKRNTALYWLLSGGCLLLFIFIYLYSKNQKKLKTYKIQAQKLIDISNKSSLIDQSESIQKLDVEDKEMRLQDTLDKEQPNKVKSQIPENIRESLILKLHDFEKQKMFITKSITLHSLSKEFETNRDYLSKVINETKGKSFSKYLTELRINFAITELKENKTLRLKTIASIAEEVGFNNVESFTKAFKNITGTLPSYYIKILQKEIRV</sequence>
<keyword evidence="3" id="KW-0804">Transcription</keyword>
<dbReference type="InterPro" id="IPR011990">
    <property type="entry name" value="TPR-like_helical_dom_sf"/>
</dbReference>
<dbReference type="EMBL" id="CP033915">
    <property type="protein sequence ID" value="AZA86941.1"/>
    <property type="molecule type" value="Genomic_DNA"/>
</dbReference>
<dbReference type="PANTHER" id="PTHR43280:SF2">
    <property type="entry name" value="HTH-TYPE TRANSCRIPTIONAL REGULATOR EXSA"/>
    <property type="match status" value="1"/>
</dbReference>
<dbReference type="EMBL" id="CP033912">
    <property type="protein sequence ID" value="AZA95367.1"/>
    <property type="molecule type" value="Genomic_DNA"/>
</dbReference>
<dbReference type="AlphaFoldDB" id="A0AAD0YHX3"/>